<dbReference type="Gene3D" id="3.90.79.10">
    <property type="entry name" value="Nucleoside Triphosphate Pyrophosphohydrolase"/>
    <property type="match status" value="1"/>
</dbReference>
<organism evidence="2 3">
    <name type="scientific">Lentzea waywayandensis</name>
    <dbReference type="NCBI Taxonomy" id="84724"/>
    <lineage>
        <taxon>Bacteria</taxon>
        <taxon>Bacillati</taxon>
        <taxon>Actinomycetota</taxon>
        <taxon>Actinomycetes</taxon>
        <taxon>Pseudonocardiales</taxon>
        <taxon>Pseudonocardiaceae</taxon>
        <taxon>Lentzea</taxon>
    </lineage>
</organism>
<dbReference type="InterPro" id="IPR000086">
    <property type="entry name" value="NUDIX_hydrolase_dom"/>
</dbReference>
<dbReference type="AlphaFoldDB" id="A0A1I6D3J7"/>
<dbReference type="CDD" id="cd02883">
    <property type="entry name" value="NUDIX_Hydrolase"/>
    <property type="match status" value="1"/>
</dbReference>
<protein>
    <submittedName>
        <fullName evidence="2">NUDIX domain-containing protein</fullName>
    </submittedName>
</protein>
<evidence type="ECO:0000313" key="3">
    <source>
        <dbReference type="Proteomes" id="UP000198583"/>
    </source>
</evidence>
<evidence type="ECO:0000259" key="1">
    <source>
        <dbReference type="PROSITE" id="PS51462"/>
    </source>
</evidence>
<keyword evidence="3" id="KW-1185">Reference proteome</keyword>
<gene>
    <name evidence="2" type="ORF">SAMN04488564_1011002</name>
</gene>
<dbReference type="OrthoDB" id="3213872at2"/>
<evidence type="ECO:0000313" key="2">
    <source>
        <dbReference type="EMBL" id="SFR00049.1"/>
    </source>
</evidence>
<feature type="domain" description="Nudix hydrolase" evidence="1">
    <location>
        <begin position="60"/>
        <end position="185"/>
    </location>
</feature>
<dbReference type="STRING" id="84724.SAMN04488564_1011002"/>
<dbReference type="InterPro" id="IPR015797">
    <property type="entry name" value="NUDIX_hydrolase-like_dom_sf"/>
</dbReference>
<name>A0A1I6D3J7_9PSEU</name>
<dbReference type="EMBL" id="FOYL01000001">
    <property type="protein sequence ID" value="SFR00049.1"/>
    <property type="molecule type" value="Genomic_DNA"/>
</dbReference>
<proteinExistence type="predicted"/>
<dbReference type="Pfam" id="PF00293">
    <property type="entry name" value="NUDIX"/>
    <property type="match status" value="1"/>
</dbReference>
<dbReference type="PROSITE" id="PS51462">
    <property type="entry name" value="NUDIX"/>
    <property type="match status" value="1"/>
</dbReference>
<reference evidence="3" key="1">
    <citation type="submission" date="2016-10" db="EMBL/GenBank/DDBJ databases">
        <authorList>
            <person name="Varghese N."/>
            <person name="Submissions S."/>
        </authorList>
    </citation>
    <scope>NUCLEOTIDE SEQUENCE [LARGE SCALE GENOMIC DNA]</scope>
    <source>
        <strain evidence="3">DSM 44232</strain>
    </source>
</reference>
<dbReference type="Proteomes" id="UP000198583">
    <property type="component" value="Unassembled WGS sequence"/>
</dbReference>
<accession>A0A1I6D3J7</accession>
<sequence length="202" mass="22321">MIHHRSSATGPANREIVTRTELVAVEGNAPAFPASDVILKGHRATVTWMDPDLLSGVDPRAIYGVGVVAFSGDDEIVMVRLNRGIEIPAGTVEAADTSLEHTARREAWEEACITLGQLHLVQLMRVEWHDLAKPAVYVPIYAGKVASMPPFAQRHETYGRIIVSCRQYVDVLGFGTRRDRERLIANAKSAVYQRFPACSSWL</sequence>
<dbReference type="SUPFAM" id="SSF55811">
    <property type="entry name" value="Nudix"/>
    <property type="match status" value="1"/>
</dbReference>